<reference evidence="1 2" key="1">
    <citation type="submission" date="2024-07" db="EMBL/GenBank/DDBJ databases">
        <title>Chromosome-level genome assembly of the water stick insect Ranatra chinensis (Heteroptera: Nepidae).</title>
        <authorList>
            <person name="Liu X."/>
        </authorList>
    </citation>
    <scope>NUCLEOTIDE SEQUENCE [LARGE SCALE GENOMIC DNA]</scope>
    <source>
        <strain evidence="1">Cailab_2021Rc</strain>
        <tissue evidence="1">Muscle</tissue>
    </source>
</reference>
<dbReference type="InterPro" id="IPR040354">
    <property type="entry name" value="TCTN1-3"/>
</dbReference>
<dbReference type="PANTHER" id="PTHR14611:SF6">
    <property type="entry name" value="TECTONIC-2"/>
    <property type="match status" value="1"/>
</dbReference>
<comment type="caution">
    <text evidence="1">The sequence shown here is derived from an EMBL/GenBank/DDBJ whole genome shotgun (WGS) entry which is preliminary data.</text>
</comment>
<gene>
    <name evidence="1" type="ORF">AAG570_000857</name>
</gene>
<evidence type="ECO:0000313" key="2">
    <source>
        <dbReference type="Proteomes" id="UP001558652"/>
    </source>
</evidence>
<evidence type="ECO:0000313" key="1">
    <source>
        <dbReference type="EMBL" id="KAL1140929.1"/>
    </source>
</evidence>
<accession>A0ABD0Z0D4</accession>
<dbReference type="PANTHER" id="PTHR14611">
    <property type="entry name" value="TECTONIC FAMILY MEMBER"/>
    <property type="match status" value="1"/>
</dbReference>
<evidence type="ECO:0008006" key="3">
    <source>
        <dbReference type="Google" id="ProtNLM"/>
    </source>
</evidence>
<keyword evidence="2" id="KW-1185">Reference proteome</keyword>
<name>A0ABD0Z0D4_9HEMI</name>
<dbReference type="Proteomes" id="UP001558652">
    <property type="component" value="Unassembled WGS sequence"/>
</dbReference>
<dbReference type="AlphaFoldDB" id="A0ABD0Z0D4"/>
<protein>
    <recommendedName>
        <fullName evidence="3">Tectonic domain-containing protein</fullName>
    </recommendedName>
</protein>
<proteinExistence type="predicted"/>
<dbReference type="EMBL" id="JBFDAA010000001">
    <property type="protein sequence ID" value="KAL1140929.1"/>
    <property type="molecule type" value="Genomic_DNA"/>
</dbReference>
<organism evidence="1 2">
    <name type="scientific">Ranatra chinensis</name>
    <dbReference type="NCBI Taxonomy" id="642074"/>
    <lineage>
        <taxon>Eukaryota</taxon>
        <taxon>Metazoa</taxon>
        <taxon>Ecdysozoa</taxon>
        <taxon>Arthropoda</taxon>
        <taxon>Hexapoda</taxon>
        <taxon>Insecta</taxon>
        <taxon>Pterygota</taxon>
        <taxon>Neoptera</taxon>
        <taxon>Paraneoptera</taxon>
        <taxon>Hemiptera</taxon>
        <taxon>Heteroptera</taxon>
        <taxon>Panheteroptera</taxon>
        <taxon>Nepomorpha</taxon>
        <taxon>Nepidae</taxon>
        <taxon>Ranatrinae</taxon>
        <taxon>Ranatra</taxon>
    </lineage>
</organism>
<sequence>MAISRNRFGPSNSEQETTDRGFFSGLLKAEDAIEIGASCDHFAHVCDINCCFDPDCSEEERLAFDCHDDKFEQEPSNEDASLMCFNDGLFEGTSVCPVRVNSPYLGLHYREVKGPDILQNGHFNWKIPDSQSVLQDNRFGSEVMINGLPLMVEGSWGPVEGYCPPDGTPLLYLIERTSYCFARTHPCPPSFREMASLGSVWTVTTRTSVDEVPPSYLYLEKKNRYREEDGGECKDVVLSMNYSFIWKGSYLLGREVNVLTVKALHGSSRLYIKQRFDIKFRHVSANETVLNTNSTRLILGYDIGDSLIFS</sequence>